<dbReference type="Proteomes" id="UP000241769">
    <property type="component" value="Unassembled WGS sequence"/>
</dbReference>
<name>A0A2P6MRT6_9EUKA</name>
<organism evidence="2 3">
    <name type="scientific">Planoprotostelium fungivorum</name>
    <dbReference type="NCBI Taxonomy" id="1890364"/>
    <lineage>
        <taxon>Eukaryota</taxon>
        <taxon>Amoebozoa</taxon>
        <taxon>Evosea</taxon>
        <taxon>Variosea</taxon>
        <taxon>Cavosteliida</taxon>
        <taxon>Cavosteliaceae</taxon>
        <taxon>Planoprotostelium</taxon>
    </lineage>
</organism>
<sequence length="553" mass="62663">MVTSPVLLHPGDSQGGTIAQSLAQCLFHILDRSAFEAFPTPSRLVDVFRQFNFNSGVAQATILSSLPHPHTMNQKDNSPKKFLVRNANNALFNYFTVALAQFYLILCKYCRGISDKYREQNLTDGRGVINLVPQHSGKDGHYLRLMPGSTSNAILQLHSSDLNGVTPHGFKMRFAFLGGNDGGVAVITQVVRHECMAGTSFVHIHFENPKLDRGITDKLGRYQCTLLDTRETAVCTFKSRTGSLVFGRKAFNHEMRMFQYLNSQDESIYEDLWDRLPYIMPAAFFDKLQRVYDKNGPHLDEDTTRRIKRTEKPQKQKQTKRKHHTTTQRVQCELTQLERSKDRGSTFICFSKSGHPIPPPTVDDSMQQLEFEPNDSDSSVPPQSDLQGDLRVVDGIGYSNRHIPRMTEVSPPAEVYAEEIETSEQLFERQRVETSSNEPRVARPVEEDGLPFTSLSWWRSVQSSMDEVHQPVISTPFYHFGASVLSQGNPFTGPSVTDNYGYSEQQDEPHLHSKAASEAVGEYLSETMHHYVDEDQLNLFPASPQYPSLEKFF</sequence>
<protein>
    <submittedName>
        <fullName evidence="2">Uncharacterized protein</fullName>
    </submittedName>
</protein>
<accession>A0A2P6MRT6</accession>
<dbReference type="AlphaFoldDB" id="A0A2P6MRT6"/>
<feature type="region of interest" description="Disordered" evidence="1">
    <location>
        <begin position="351"/>
        <end position="388"/>
    </location>
</feature>
<gene>
    <name evidence="2" type="ORF">PROFUN_06548</name>
</gene>
<feature type="compositionally biased region" description="Basic and acidic residues" evidence="1">
    <location>
        <begin position="295"/>
        <end position="314"/>
    </location>
</feature>
<proteinExistence type="predicted"/>
<comment type="caution">
    <text evidence="2">The sequence shown here is derived from an EMBL/GenBank/DDBJ whole genome shotgun (WGS) entry which is preliminary data.</text>
</comment>
<feature type="region of interest" description="Disordered" evidence="1">
    <location>
        <begin position="295"/>
        <end position="329"/>
    </location>
</feature>
<dbReference type="InParanoid" id="A0A2P6MRT6"/>
<reference evidence="2 3" key="1">
    <citation type="journal article" date="2018" name="Genome Biol. Evol.">
        <title>Multiple Roots of Fruiting Body Formation in Amoebozoa.</title>
        <authorList>
            <person name="Hillmann F."/>
            <person name="Forbes G."/>
            <person name="Novohradska S."/>
            <person name="Ferling I."/>
            <person name="Riege K."/>
            <person name="Groth M."/>
            <person name="Westermann M."/>
            <person name="Marz M."/>
            <person name="Spaller T."/>
            <person name="Winckler T."/>
            <person name="Schaap P."/>
            <person name="Glockner G."/>
        </authorList>
    </citation>
    <scope>NUCLEOTIDE SEQUENCE [LARGE SCALE GENOMIC DNA]</scope>
    <source>
        <strain evidence="2 3">Jena</strain>
    </source>
</reference>
<feature type="compositionally biased region" description="Basic residues" evidence="1">
    <location>
        <begin position="315"/>
        <end position="326"/>
    </location>
</feature>
<keyword evidence="3" id="KW-1185">Reference proteome</keyword>
<evidence type="ECO:0000256" key="1">
    <source>
        <dbReference type="SAM" id="MobiDB-lite"/>
    </source>
</evidence>
<feature type="compositionally biased region" description="Polar residues" evidence="1">
    <location>
        <begin position="376"/>
        <end position="386"/>
    </location>
</feature>
<evidence type="ECO:0000313" key="3">
    <source>
        <dbReference type="Proteomes" id="UP000241769"/>
    </source>
</evidence>
<evidence type="ECO:0000313" key="2">
    <source>
        <dbReference type="EMBL" id="PRP74419.1"/>
    </source>
</evidence>
<dbReference type="EMBL" id="MDYQ01000463">
    <property type="protein sequence ID" value="PRP74419.1"/>
    <property type="molecule type" value="Genomic_DNA"/>
</dbReference>